<protein>
    <submittedName>
        <fullName evidence="3">Uncharacterized protein</fullName>
    </submittedName>
</protein>
<accession>A0AAV5WEG9</accession>
<evidence type="ECO:0000313" key="4">
    <source>
        <dbReference type="Proteomes" id="UP001432322"/>
    </source>
</evidence>
<feature type="chain" id="PRO_5043865310" evidence="2">
    <location>
        <begin position="23"/>
        <end position="166"/>
    </location>
</feature>
<feature type="region of interest" description="Disordered" evidence="1">
    <location>
        <begin position="99"/>
        <end position="119"/>
    </location>
</feature>
<name>A0AAV5WEG9_9BILA</name>
<reference evidence="3" key="1">
    <citation type="submission" date="2023-10" db="EMBL/GenBank/DDBJ databases">
        <title>Genome assembly of Pristionchus species.</title>
        <authorList>
            <person name="Yoshida K."/>
            <person name="Sommer R.J."/>
        </authorList>
    </citation>
    <scope>NUCLEOTIDE SEQUENCE</scope>
    <source>
        <strain evidence="3">RS5133</strain>
    </source>
</reference>
<feature type="compositionally biased region" description="Polar residues" evidence="1">
    <location>
        <begin position="99"/>
        <end position="118"/>
    </location>
</feature>
<dbReference type="Proteomes" id="UP001432322">
    <property type="component" value="Unassembled WGS sequence"/>
</dbReference>
<dbReference type="AlphaFoldDB" id="A0AAV5WEG9"/>
<feature type="signal peptide" evidence="2">
    <location>
        <begin position="1"/>
        <end position="22"/>
    </location>
</feature>
<evidence type="ECO:0000256" key="1">
    <source>
        <dbReference type="SAM" id="MobiDB-lite"/>
    </source>
</evidence>
<comment type="caution">
    <text evidence="3">The sequence shown here is derived from an EMBL/GenBank/DDBJ whole genome shotgun (WGS) entry which is preliminary data.</text>
</comment>
<keyword evidence="4" id="KW-1185">Reference proteome</keyword>
<evidence type="ECO:0000313" key="3">
    <source>
        <dbReference type="EMBL" id="GMT28860.1"/>
    </source>
</evidence>
<gene>
    <name evidence="3" type="ORF">PFISCL1PPCAC_20157</name>
</gene>
<proteinExistence type="predicted"/>
<keyword evidence="2" id="KW-0732">Signal</keyword>
<organism evidence="3 4">
    <name type="scientific">Pristionchus fissidentatus</name>
    <dbReference type="NCBI Taxonomy" id="1538716"/>
    <lineage>
        <taxon>Eukaryota</taxon>
        <taxon>Metazoa</taxon>
        <taxon>Ecdysozoa</taxon>
        <taxon>Nematoda</taxon>
        <taxon>Chromadorea</taxon>
        <taxon>Rhabditida</taxon>
        <taxon>Rhabditina</taxon>
        <taxon>Diplogasteromorpha</taxon>
        <taxon>Diplogasteroidea</taxon>
        <taxon>Neodiplogasteridae</taxon>
        <taxon>Pristionchus</taxon>
    </lineage>
</organism>
<evidence type="ECO:0000256" key="2">
    <source>
        <dbReference type="SAM" id="SignalP"/>
    </source>
</evidence>
<dbReference type="EMBL" id="BTSY01000005">
    <property type="protein sequence ID" value="GMT28860.1"/>
    <property type="molecule type" value="Genomic_DNA"/>
</dbReference>
<sequence>MERYTWHIFMLMAGFRALLTEAPILHSSGDFKIPSATVIMRMKSNVIIGTEKGEVFYLDDSLQLLYTFTPRSGPISFLHWDKWPKLWIGTSRGSLISTQSIPSIDQGRPQSLLDNDSLPSPVKKFMIRRREKSEENRDEISPKLVALCEDGCWNGWWFFDGDWTRE</sequence>